<evidence type="ECO:0000256" key="5">
    <source>
        <dbReference type="ARBA" id="ARBA00024387"/>
    </source>
</evidence>
<evidence type="ECO:0000256" key="8">
    <source>
        <dbReference type="ARBA" id="ARBA00040793"/>
    </source>
</evidence>
<dbReference type="Proteomes" id="UP001211065">
    <property type="component" value="Unassembled WGS sequence"/>
</dbReference>
<dbReference type="EC" id="3.1.7.2" evidence="5"/>
<keyword evidence="2" id="KW-0479">Metal-binding</keyword>
<accession>A0AAD5Y3F9</accession>
<dbReference type="InterPro" id="IPR003607">
    <property type="entry name" value="HD/PDEase_dom"/>
</dbReference>
<evidence type="ECO:0000256" key="10">
    <source>
        <dbReference type="ARBA" id="ARBA00041770"/>
    </source>
</evidence>
<evidence type="ECO:0000256" key="11">
    <source>
        <dbReference type="ARBA" id="ARBA00047968"/>
    </source>
</evidence>
<evidence type="ECO:0000256" key="6">
    <source>
        <dbReference type="ARBA" id="ARBA00037781"/>
    </source>
</evidence>
<comment type="similarity">
    <text evidence="7">Belongs to the MESH1 family.</text>
</comment>
<dbReference type="InterPro" id="IPR052194">
    <property type="entry name" value="MESH1"/>
</dbReference>
<dbReference type="EMBL" id="JADGJW010000034">
    <property type="protein sequence ID" value="KAJ3226533.1"/>
    <property type="molecule type" value="Genomic_DNA"/>
</dbReference>
<organism evidence="13 14">
    <name type="scientific">Clydaea vesicula</name>
    <dbReference type="NCBI Taxonomy" id="447962"/>
    <lineage>
        <taxon>Eukaryota</taxon>
        <taxon>Fungi</taxon>
        <taxon>Fungi incertae sedis</taxon>
        <taxon>Chytridiomycota</taxon>
        <taxon>Chytridiomycota incertae sedis</taxon>
        <taxon>Chytridiomycetes</taxon>
        <taxon>Lobulomycetales</taxon>
        <taxon>Lobulomycetaceae</taxon>
        <taxon>Clydaea</taxon>
    </lineage>
</organism>
<dbReference type="PANTHER" id="PTHR46246">
    <property type="entry name" value="GUANOSINE-3',5'-BIS(DIPHOSPHATE) 3'-PYROPHOSPHOHYDROLASE MESH1"/>
    <property type="match status" value="1"/>
</dbReference>
<evidence type="ECO:0000256" key="4">
    <source>
        <dbReference type="ARBA" id="ARBA00023211"/>
    </source>
</evidence>
<dbReference type="PANTHER" id="PTHR46246:SF1">
    <property type="entry name" value="GUANOSINE-3',5'-BIS(DIPHOSPHATE) 3'-PYROPHOSPHOHYDROLASE MESH1"/>
    <property type="match status" value="1"/>
</dbReference>
<comment type="cofactor">
    <cofactor evidence="1">
        <name>Mn(2+)</name>
        <dbReference type="ChEBI" id="CHEBI:29035"/>
    </cofactor>
</comment>
<dbReference type="SMART" id="SM00471">
    <property type="entry name" value="HDc"/>
    <property type="match status" value="1"/>
</dbReference>
<gene>
    <name evidence="13" type="primary">HDDC3</name>
    <name evidence="13" type="ORF">HK099_004709</name>
</gene>
<evidence type="ECO:0000313" key="14">
    <source>
        <dbReference type="Proteomes" id="UP001211065"/>
    </source>
</evidence>
<sequence length="189" mass="21820">MSDITILIDTINFAAQKHTNQRRKDKVKTPYINHPIGVMHILSQEARISDLETLQAAVLHDVIEDTDCTPLEIETRFGTNVKDIVMEVTDDKSLSSIERKQLQISTAPKKSRKAKAVKLADKLNNLRDLQNSTPIGWTKERVQEYFAWSRKVVEGCKGTNQILENLLDDIFEKQLFKFEEKYYPCILRD</sequence>
<feature type="domain" description="HD/PDEase" evidence="12">
    <location>
        <begin position="27"/>
        <end position="135"/>
    </location>
</feature>
<evidence type="ECO:0000256" key="3">
    <source>
        <dbReference type="ARBA" id="ARBA00022801"/>
    </source>
</evidence>
<comment type="caution">
    <text evidence="13">The sequence shown here is derived from an EMBL/GenBank/DDBJ whole genome shotgun (WGS) entry which is preliminary data.</text>
</comment>
<dbReference type="AlphaFoldDB" id="A0AAD5Y3F9"/>
<comment type="function">
    <text evidence="6">ppGpp hydrolyzing enzyme involved in starvation response.</text>
</comment>
<dbReference type="GO" id="GO:0008893">
    <property type="term" value="F:guanosine-3',5'-bis(diphosphate) 3'-diphosphatase activity"/>
    <property type="evidence" value="ECO:0007669"/>
    <property type="project" value="UniProtKB-EC"/>
</dbReference>
<proteinExistence type="inferred from homology"/>
<name>A0AAD5Y3F9_9FUNG</name>
<keyword evidence="4" id="KW-0464">Manganese</keyword>
<evidence type="ECO:0000313" key="13">
    <source>
        <dbReference type="EMBL" id="KAJ3226533.1"/>
    </source>
</evidence>
<dbReference type="CDD" id="cd00077">
    <property type="entry name" value="HDc"/>
    <property type="match status" value="1"/>
</dbReference>
<evidence type="ECO:0000259" key="12">
    <source>
        <dbReference type="SMART" id="SM00471"/>
    </source>
</evidence>
<dbReference type="FunFam" id="1.10.3210.10:FF:000012">
    <property type="entry name" value="HD domain containing 3"/>
    <property type="match status" value="1"/>
</dbReference>
<evidence type="ECO:0000256" key="1">
    <source>
        <dbReference type="ARBA" id="ARBA00001936"/>
    </source>
</evidence>
<protein>
    <recommendedName>
        <fullName evidence="8">Guanosine-3',5'-bis(diphosphate) 3'-pyrophosphohydrolase MESH1</fullName>
        <ecNumber evidence="5">3.1.7.2</ecNumber>
    </recommendedName>
    <alternativeName>
        <fullName evidence="9">Metazoan SpoT homolog 1</fullName>
    </alternativeName>
    <alternativeName>
        <fullName evidence="10">Penta-phosphate guanosine-3'-pyrophosphohydrolase</fullName>
    </alternativeName>
</protein>
<dbReference type="GO" id="GO:0046872">
    <property type="term" value="F:metal ion binding"/>
    <property type="evidence" value="ECO:0007669"/>
    <property type="project" value="UniProtKB-KW"/>
</dbReference>
<keyword evidence="3" id="KW-0378">Hydrolase</keyword>
<evidence type="ECO:0000256" key="2">
    <source>
        <dbReference type="ARBA" id="ARBA00022723"/>
    </source>
</evidence>
<dbReference type="SUPFAM" id="SSF109604">
    <property type="entry name" value="HD-domain/PDEase-like"/>
    <property type="match status" value="1"/>
</dbReference>
<evidence type="ECO:0000256" key="7">
    <source>
        <dbReference type="ARBA" id="ARBA00038354"/>
    </source>
</evidence>
<dbReference type="Gene3D" id="1.10.3210.10">
    <property type="entry name" value="Hypothetical protein af1432"/>
    <property type="match status" value="1"/>
</dbReference>
<reference evidence="13" key="1">
    <citation type="submission" date="2020-05" db="EMBL/GenBank/DDBJ databases">
        <title>Phylogenomic resolution of chytrid fungi.</title>
        <authorList>
            <person name="Stajich J.E."/>
            <person name="Amses K."/>
            <person name="Simmons R."/>
            <person name="Seto K."/>
            <person name="Myers J."/>
            <person name="Bonds A."/>
            <person name="Quandt C.A."/>
            <person name="Barry K."/>
            <person name="Liu P."/>
            <person name="Grigoriev I."/>
            <person name="Longcore J.E."/>
            <person name="James T.Y."/>
        </authorList>
    </citation>
    <scope>NUCLEOTIDE SEQUENCE</scope>
    <source>
        <strain evidence="13">JEL0476</strain>
    </source>
</reference>
<keyword evidence="14" id="KW-1185">Reference proteome</keyword>
<dbReference type="Pfam" id="PF13328">
    <property type="entry name" value="HD_4"/>
    <property type="match status" value="1"/>
</dbReference>
<evidence type="ECO:0000256" key="9">
    <source>
        <dbReference type="ARBA" id="ARBA00041464"/>
    </source>
</evidence>
<comment type="catalytic activity">
    <reaction evidence="11">
        <text>guanosine 3',5'-bis(diphosphate) + H2O = GDP + diphosphate + H(+)</text>
        <dbReference type="Rhea" id="RHEA:14253"/>
        <dbReference type="ChEBI" id="CHEBI:15377"/>
        <dbReference type="ChEBI" id="CHEBI:15378"/>
        <dbReference type="ChEBI" id="CHEBI:33019"/>
        <dbReference type="ChEBI" id="CHEBI:58189"/>
        <dbReference type="ChEBI" id="CHEBI:77828"/>
        <dbReference type="EC" id="3.1.7.2"/>
    </reaction>
</comment>